<reference evidence="2 3" key="1">
    <citation type="journal article" date="2018" name="Biodegradation">
        <title>1,4-Dioxane degradation characteristics of Rhodococcus aetherivorans JCM 14343.</title>
        <authorList>
            <person name="Inoue D."/>
            <person name="Tsunoda T."/>
            <person name="Yamamoto N."/>
            <person name="Ike M."/>
            <person name="Sei K."/>
        </authorList>
    </citation>
    <scope>NUCLEOTIDE SEQUENCE [LARGE SCALE GENOMIC DNA]</scope>
    <source>
        <strain evidence="2 3">JCM 14343</strain>
    </source>
</reference>
<comment type="caution">
    <text evidence="2">The sequence shown here is derived from an EMBL/GenBank/DDBJ whole genome shotgun (WGS) entry which is preliminary data.</text>
</comment>
<accession>A0ABQ0YL10</accession>
<keyword evidence="1" id="KW-0472">Membrane</keyword>
<dbReference type="EMBL" id="BLAH01000083">
    <property type="protein sequence ID" value="GES37255.1"/>
    <property type="molecule type" value="Genomic_DNA"/>
</dbReference>
<proteinExistence type="predicted"/>
<dbReference type="Proteomes" id="UP000325466">
    <property type="component" value="Unassembled WGS sequence"/>
</dbReference>
<evidence type="ECO:0000313" key="2">
    <source>
        <dbReference type="EMBL" id="GES37255.1"/>
    </source>
</evidence>
<organism evidence="2 3">
    <name type="scientific">Rhodococcus aetherivorans</name>
    <dbReference type="NCBI Taxonomy" id="191292"/>
    <lineage>
        <taxon>Bacteria</taxon>
        <taxon>Bacillati</taxon>
        <taxon>Actinomycetota</taxon>
        <taxon>Actinomycetes</taxon>
        <taxon>Mycobacteriales</taxon>
        <taxon>Nocardiaceae</taxon>
        <taxon>Rhodococcus</taxon>
    </lineage>
</organism>
<protein>
    <submittedName>
        <fullName evidence="2">Uncharacterized protein</fullName>
    </submittedName>
</protein>
<feature type="transmembrane region" description="Helical" evidence="1">
    <location>
        <begin position="21"/>
        <end position="40"/>
    </location>
</feature>
<sequence>MFFRPWGVTIDNERQRRKEKTMFWKIVGVVALVWIALVVVGALAEHLFGILVVSALIFGGYMLYKAVAGSKDDHITHV</sequence>
<keyword evidence="1" id="KW-0812">Transmembrane</keyword>
<evidence type="ECO:0000256" key="1">
    <source>
        <dbReference type="SAM" id="Phobius"/>
    </source>
</evidence>
<evidence type="ECO:0000313" key="3">
    <source>
        <dbReference type="Proteomes" id="UP000325466"/>
    </source>
</evidence>
<keyword evidence="1" id="KW-1133">Transmembrane helix</keyword>
<name>A0ABQ0YL10_9NOCA</name>
<keyword evidence="3" id="KW-1185">Reference proteome</keyword>
<feature type="transmembrane region" description="Helical" evidence="1">
    <location>
        <begin position="46"/>
        <end position="64"/>
    </location>
</feature>
<gene>
    <name evidence="2" type="ORF">RAJCM14343_2509</name>
</gene>